<dbReference type="InterPro" id="IPR022761">
    <property type="entry name" value="Fumarate_lyase_N"/>
</dbReference>
<dbReference type="NCBIfam" id="TIGR00928">
    <property type="entry name" value="purB"/>
    <property type="match status" value="1"/>
</dbReference>
<organism evidence="16">
    <name type="scientific">Prevotella sp. GTC17253</name>
    <dbReference type="NCBI Taxonomy" id="3236793"/>
    <lineage>
        <taxon>Bacteria</taxon>
        <taxon>Pseudomonadati</taxon>
        <taxon>Bacteroidota</taxon>
        <taxon>Bacteroidia</taxon>
        <taxon>Bacteroidales</taxon>
        <taxon>Prevotellaceae</taxon>
        <taxon>Prevotella</taxon>
    </lineage>
</organism>
<protein>
    <recommendedName>
        <fullName evidence="5 12">Adenylosuccinate lyase</fullName>
        <shortName evidence="13">ASL</shortName>
        <ecNumber evidence="4 12">4.3.2.2</ecNumber>
    </recommendedName>
    <alternativeName>
        <fullName evidence="10 13">Adenylosuccinase</fullName>
    </alternativeName>
</protein>
<evidence type="ECO:0000256" key="12">
    <source>
        <dbReference type="NCBIfam" id="TIGR00928"/>
    </source>
</evidence>
<dbReference type="Pfam" id="PF08328">
    <property type="entry name" value="ASL_C"/>
    <property type="match status" value="1"/>
</dbReference>
<dbReference type="PRINTS" id="PR00149">
    <property type="entry name" value="FUMRATELYASE"/>
</dbReference>
<evidence type="ECO:0000256" key="5">
    <source>
        <dbReference type="ARBA" id="ARBA00017058"/>
    </source>
</evidence>
<dbReference type="SUPFAM" id="SSF48557">
    <property type="entry name" value="L-aspartase-like"/>
    <property type="match status" value="1"/>
</dbReference>
<evidence type="ECO:0000256" key="8">
    <source>
        <dbReference type="ARBA" id="ARBA00024477"/>
    </source>
</evidence>
<reference evidence="16" key="1">
    <citation type="submission" date="2024-07" db="EMBL/GenBank/DDBJ databases">
        <title>Complete genome sequence of Prevotella sp. YM-2024 GTC17253.</title>
        <authorList>
            <person name="Hayashi M."/>
            <person name="Muto Y."/>
            <person name="Tanaka K."/>
            <person name="Niwa H."/>
        </authorList>
    </citation>
    <scope>NUCLEOTIDE SEQUENCE</scope>
    <source>
        <strain evidence="16">GTC17253</strain>
    </source>
</reference>
<dbReference type="InterPro" id="IPR013539">
    <property type="entry name" value="PurB_C"/>
</dbReference>
<dbReference type="Gene3D" id="1.10.40.30">
    <property type="entry name" value="Fumarase/aspartase (C-terminal domain)"/>
    <property type="match status" value="1"/>
</dbReference>
<evidence type="ECO:0000256" key="2">
    <source>
        <dbReference type="ARBA" id="ARBA00004734"/>
    </source>
</evidence>
<keyword evidence="7 13" id="KW-0456">Lyase</keyword>
<dbReference type="CDD" id="cd01598">
    <property type="entry name" value="PurB"/>
    <property type="match status" value="1"/>
</dbReference>
<dbReference type="NCBIfam" id="NF006764">
    <property type="entry name" value="PRK09285.1"/>
    <property type="match status" value="1"/>
</dbReference>
<dbReference type="InterPro" id="IPR004769">
    <property type="entry name" value="Pur_lyase"/>
</dbReference>
<comment type="catalytic activity">
    <reaction evidence="8">
        <text>(2S)-2-[5-amino-1-(5-phospho-beta-D-ribosyl)imidazole-4-carboxamido]succinate = 5-amino-1-(5-phospho-beta-D-ribosyl)imidazole-4-carboxamide + fumarate</text>
        <dbReference type="Rhea" id="RHEA:23920"/>
        <dbReference type="ChEBI" id="CHEBI:29806"/>
        <dbReference type="ChEBI" id="CHEBI:58443"/>
        <dbReference type="ChEBI" id="CHEBI:58475"/>
        <dbReference type="EC" id="4.3.2.2"/>
    </reaction>
    <physiologicalReaction direction="left-to-right" evidence="8">
        <dbReference type="Rhea" id="RHEA:23921"/>
    </physiologicalReaction>
</comment>
<comment type="similarity">
    <text evidence="3 13">Belongs to the lyase 1 family. Adenylosuccinate lyase subfamily.</text>
</comment>
<dbReference type="GO" id="GO:0004018">
    <property type="term" value="F:N6-(1,2-dicarboxyethyl)AMP AMP-lyase (fumarate-forming) activity"/>
    <property type="evidence" value="ECO:0007669"/>
    <property type="project" value="UniProtKB-UniRule"/>
</dbReference>
<dbReference type="InterPro" id="IPR024083">
    <property type="entry name" value="Fumarase/histidase_N"/>
</dbReference>
<dbReference type="GO" id="GO:0006188">
    <property type="term" value="P:IMP biosynthetic process"/>
    <property type="evidence" value="ECO:0007669"/>
    <property type="project" value="InterPro"/>
</dbReference>
<comment type="pathway">
    <text evidence="1 13">Purine metabolism; IMP biosynthesis via de novo pathway; 5-amino-1-(5-phospho-D-ribosyl)imidazole-4-carboxamide from 5-amino-1-(5-phospho-D-ribosyl)imidazole-4-carboxylate: step 2/2.</text>
</comment>
<evidence type="ECO:0000313" key="16">
    <source>
        <dbReference type="EMBL" id="BFO71340.1"/>
    </source>
</evidence>
<keyword evidence="6 13" id="KW-0658">Purine biosynthesis</keyword>
<dbReference type="PANTHER" id="PTHR43411">
    <property type="entry name" value="ADENYLOSUCCINATE LYASE"/>
    <property type="match status" value="1"/>
</dbReference>
<feature type="domain" description="Adenylosuccinate lyase PurB C-terminal" evidence="15">
    <location>
        <begin position="331"/>
        <end position="446"/>
    </location>
</feature>
<dbReference type="AlphaFoldDB" id="A0AB33IZ43"/>
<dbReference type="PROSITE" id="PS00163">
    <property type="entry name" value="FUMARATE_LYASES"/>
    <property type="match status" value="1"/>
</dbReference>
<name>A0AB33IZ43_9BACT</name>
<gene>
    <name evidence="16" type="primary">purB</name>
    <name evidence="16" type="ORF">GTC17253_13060</name>
</gene>
<evidence type="ECO:0000256" key="1">
    <source>
        <dbReference type="ARBA" id="ARBA00004706"/>
    </source>
</evidence>
<evidence type="ECO:0000259" key="15">
    <source>
        <dbReference type="Pfam" id="PF08328"/>
    </source>
</evidence>
<evidence type="ECO:0000256" key="10">
    <source>
        <dbReference type="ARBA" id="ARBA00030717"/>
    </source>
</evidence>
<dbReference type="PANTHER" id="PTHR43411:SF1">
    <property type="entry name" value="ADENYLOSUCCINATE LYASE"/>
    <property type="match status" value="1"/>
</dbReference>
<comment type="catalytic activity">
    <reaction evidence="11">
        <text>N(6)-(1,2-dicarboxyethyl)-AMP = fumarate + AMP</text>
        <dbReference type="Rhea" id="RHEA:16853"/>
        <dbReference type="ChEBI" id="CHEBI:29806"/>
        <dbReference type="ChEBI" id="CHEBI:57567"/>
        <dbReference type="ChEBI" id="CHEBI:456215"/>
        <dbReference type="EC" id="4.3.2.2"/>
    </reaction>
    <physiologicalReaction direction="left-to-right" evidence="11">
        <dbReference type="Rhea" id="RHEA:16854"/>
    </physiologicalReaction>
</comment>
<comment type="function">
    <text evidence="9">Catalyzes two reactions in de novo purine nucleotide biosynthesis. Catalyzes the breakdown of 5-aminoimidazole- (N-succinylocarboxamide) ribotide (SAICAR or 2-[5-amino-1-(5-phospho-beta-D-ribosyl)imidazole-4-carboxamido]succinate) to 5-aminoimidazole-4-carboxamide ribotide (AICAR or 5-amino-1-(5-phospho-beta-D-ribosyl)imidazole-4-carboxamide) and fumarate, and of adenylosuccinate (ADS or N(6)-(1,2-dicarboxyethyl)-AMP) to adenosine monophosphate (AMP) and fumarate.</text>
</comment>
<dbReference type="Pfam" id="PF00206">
    <property type="entry name" value="Lyase_1"/>
    <property type="match status" value="1"/>
</dbReference>
<proteinExistence type="inferred from homology"/>
<evidence type="ECO:0000256" key="7">
    <source>
        <dbReference type="ARBA" id="ARBA00023239"/>
    </source>
</evidence>
<dbReference type="InterPro" id="IPR020557">
    <property type="entry name" value="Fumarate_lyase_CS"/>
</dbReference>
<dbReference type="Gene3D" id="1.20.200.10">
    <property type="entry name" value="Fumarase/aspartase (Central domain)"/>
    <property type="match status" value="1"/>
</dbReference>
<evidence type="ECO:0000256" key="13">
    <source>
        <dbReference type="RuleBase" id="RU361172"/>
    </source>
</evidence>
<dbReference type="InterPro" id="IPR047136">
    <property type="entry name" value="PurB_bact"/>
</dbReference>
<evidence type="ECO:0000256" key="11">
    <source>
        <dbReference type="ARBA" id="ARBA00049115"/>
    </source>
</evidence>
<dbReference type="InterPro" id="IPR008948">
    <property type="entry name" value="L-Aspartase-like"/>
</dbReference>
<evidence type="ECO:0000256" key="3">
    <source>
        <dbReference type="ARBA" id="ARBA00008273"/>
    </source>
</evidence>
<feature type="domain" description="Fumarate lyase N-terminal" evidence="14">
    <location>
        <begin position="14"/>
        <end position="312"/>
    </location>
</feature>
<evidence type="ECO:0000256" key="9">
    <source>
        <dbReference type="ARBA" id="ARBA00025012"/>
    </source>
</evidence>
<dbReference type="EMBL" id="AP035785">
    <property type="protein sequence ID" value="BFO71340.1"/>
    <property type="molecule type" value="Genomic_DNA"/>
</dbReference>
<comment type="pathway">
    <text evidence="2 13">Purine metabolism; AMP biosynthesis via de novo pathway; AMP from IMP: step 2/2.</text>
</comment>
<evidence type="ECO:0000256" key="6">
    <source>
        <dbReference type="ARBA" id="ARBA00022755"/>
    </source>
</evidence>
<evidence type="ECO:0000259" key="14">
    <source>
        <dbReference type="Pfam" id="PF00206"/>
    </source>
</evidence>
<dbReference type="EC" id="4.3.2.2" evidence="4 12"/>
<accession>A0AB33IZ43</accession>
<dbReference type="Gene3D" id="1.10.275.10">
    <property type="entry name" value="Fumarase/aspartase (N-terminal domain)"/>
    <property type="match status" value="1"/>
</dbReference>
<evidence type="ECO:0000256" key="4">
    <source>
        <dbReference type="ARBA" id="ARBA00012339"/>
    </source>
</evidence>
<dbReference type="InterPro" id="IPR000362">
    <property type="entry name" value="Fumarate_lyase_fam"/>
</dbReference>
<sequence length="448" mass="51234">MSLDQLTAISPVDGRYRGKTEPLANYFSEYALIRYRVRVEIEYFISLCELPLPQLASFDHTLFDRLRDIYRLFDETCAQRVKDIEKVTNHDVKAVEYFIKEEFDKIGGLEEYKEFVHFGLTSQDINNTSVPLSIKEALADVFYPQVEELISQLEAYAEEWKDVSMLAKTHGQPASPTRLGKEIEVFAYRLKEQLEMVKICKITAKFGGATGNYNAHHVAYPAYDWKDFGNRFVKEKLGLEREQFTTQISNYDYMGALFDGIRRINTIIIDLDRDFWMYISMDYFKQKIKAGEVGSSAMPHKVNPIDFENSEGNLGIANALLQFLAQKLPVSRLQRDLTDSTVLRNVGVPVGHTVIAVQSTLKGLRKLILHEEKLTEDLDNTWAVVAEAIQTILRREAYPHPYEALKALTRTNQKMTEQTIHEFIAGLNVSGSVKAELMAITPQNYTGI</sequence>